<keyword evidence="1" id="KW-0646">Protease inhibitor</keyword>
<protein>
    <recommendedName>
        <fullName evidence="6">Serpin domain-containing protein</fullName>
    </recommendedName>
</protein>
<accession>A0A9P0KSF5</accession>
<proteinExistence type="predicted"/>
<feature type="signal peptide" evidence="3">
    <location>
        <begin position="1"/>
        <end position="21"/>
    </location>
</feature>
<dbReference type="OrthoDB" id="9440847at2759"/>
<dbReference type="InterPro" id="IPR036186">
    <property type="entry name" value="Serpin_sf"/>
</dbReference>
<dbReference type="AlphaFoldDB" id="A0A9P0KSF5"/>
<dbReference type="EMBL" id="CAKOFQ010006900">
    <property type="protein sequence ID" value="CAH1980803.1"/>
    <property type="molecule type" value="Genomic_DNA"/>
</dbReference>
<gene>
    <name evidence="4" type="ORF">ACAOBT_LOCUS14181</name>
</gene>
<dbReference type="Gene3D" id="3.30.497.10">
    <property type="entry name" value="Antithrombin, subunit I, domain 2"/>
    <property type="match status" value="1"/>
</dbReference>
<keyword evidence="3" id="KW-0732">Signal</keyword>
<reference evidence="4" key="1">
    <citation type="submission" date="2022-03" db="EMBL/GenBank/DDBJ databases">
        <authorList>
            <person name="Sayadi A."/>
        </authorList>
    </citation>
    <scope>NUCLEOTIDE SEQUENCE</scope>
</reference>
<name>A0A9P0KSF5_ACAOB</name>
<keyword evidence="2" id="KW-0722">Serine protease inhibitor</keyword>
<keyword evidence="5" id="KW-1185">Reference proteome</keyword>
<evidence type="ECO:0000313" key="5">
    <source>
        <dbReference type="Proteomes" id="UP001152888"/>
    </source>
</evidence>
<evidence type="ECO:0008006" key="6">
    <source>
        <dbReference type="Google" id="ProtNLM"/>
    </source>
</evidence>
<organism evidence="4 5">
    <name type="scientific">Acanthoscelides obtectus</name>
    <name type="common">Bean weevil</name>
    <name type="synonym">Bruchus obtectus</name>
    <dbReference type="NCBI Taxonomy" id="200917"/>
    <lineage>
        <taxon>Eukaryota</taxon>
        <taxon>Metazoa</taxon>
        <taxon>Ecdysozoa</taxon>
        <taxon>Arthropoda</taxon>
        <taxon>Hexapoda</taxon>
        <taxon>Insecta</taxon>
        <taxon>Pterygota</taxon>
        <taxon>Neoptera</taxon>
        <taxon>Endopterygota</taxon>
        <taxon>Coleoptera</taxon>
        <taxon>Polyphaga</taxon>
        <taxon>Cucujiformia</taxon>
        <taxon>Chrysomeloidea</taxon>
        <taxon>Chrysomelidae</taxon>
        <taxon>Bruchinae</taxon>
        <taxon>Bruchini</taxon>
        <taxon>Acanthoscelides</taxon>
    </lineage>
</organism>
<evidence type="ECO:0000256" key="1">
    <source>
        <dbReference type="ARBA" id="ARBA00022690"/>
    </source>
</evidence>
<dbReference type="InterPro" id="IPR042178">
    <property type="entry name" value="Serpin_sf_1"/>
</dbReference>
<dbReference type="SUPFAM" id="SSF56574">
    <property type="entry name" value="Serpins"/>
    <property type="match status" value="1"/>
</dbReference>
<evidence type="ECO:0000256" key="3">
    <source>
        <dbReference type="SAM" id="SignalP"/>
    </source>
</evidence>
<evidence type="ECO:0000313" key="4">
    <source>
        <dbReference type="EMBL" id="CAH1980803.1"/>
    </source>
</evidence>
<evidence type="ECO:0000256" key="2">
    <source>
        <dbReference type="ARBA" id="ARBA00022900"/>
    </source>
</evidence>
<dbReference type="Proteomes" id="UP001152888">
    <property type="component" value="Unassembled WGS sequence"/>
</dbReference>
<dbReference type="GO" id="GO:0004867">
    <property type="term" value="F:serine-type endopeptidase inhibitor activity"/>
    <property type="evidence" value="ECO:0007669"/>
    <property type="project" value="UniProtKB-KW"/>
</dbReference>
<feature type="chain" id="PRO_5040465677" description="Serpin domain-containing protein" evidence="3">
    <location>
        <begin position="22"/>
        <end position="100"/>
    </location>
</feature>
<sequence length="100" mass="11553">MIVVKFLLLPLFCLYVECTSAVFPSFIHPKYISDNWTFLRNVIKSLELDEIAKPSFVMSPFSLEIVMMMLRHGAEGDTLDELEDAIGRYSISTQNKKVRY</sequence>
<comment type="caution">
    <text evidence="4">The sequence shown here is derived from an EMBL/GenBank/DDBJ whole genome shotgun (WGS) entry which is preliminary data.</text>
</comment>